<keyword evidence="2" id="KW-1185">Reference proteome</keyword>
<evidence type="ECO:0000313" key="1">
    <source>
        <dbReference type="EMBL" id="ACX95780.1"/>
    </source>
</evidence>
<dbReference type="HOGENOM" id="CLU_1852393_0_0_6"/>
<protein>
    <submittedName>
        <fullName evidence="1">Uncharacterized protein</fullName>
    </submittedName>
</protein>
<gene>
    <name evidence="1" type="ordered locus">Hneap_0938</name>
</gene>
<evidence type="ECO:0000313" key="2">
    <source>
        <dbReference type="Proteomes" id="UP000009102"/>
    </source>
</evidence>
<dbReference type="EMBL" id="CP001801">
    <property type="protein sequence ID" value="ACX95780.1"/>
    <property type="molecule type" value="Genomic_DNA"/>
</dbReference>
<sequence length="138" mass="14872">MEIKNEVVIICEGAADRNFFRKLIEKRKELPGIDVPFPVPGKDLGGINAFQHWLKAIRGDRHAFSRIKGVLLVADSADDPLLTFNNICTQITHATGYAIPTKLDEVTPHAAGSPQVSVITIPTSDKPGGLESLGGCNV</sequence>
<dbReference type="Proteomes" id="UP000009102">
    <property type="component" value="Chromosome"/>
</dbReference>
<proteinExistence type="predicted"/>
<dbReference type="AlphaFoldDB" id="D0KZA7"/>
<dbReference type="RefSeq" id="WP_012823816.1">
    <property type="nucleotide sequence ID" value="NC_013422.1"/>
</dbReference>
<organism evidence="1 2">
    <name type="scientific">Halothiobacillus neapolitanus (strain ATCC 23641 / DSM 15147 / CIP 104769 / NCIMB 8539 / c2)</name>
    <name type="common">Thiobacillus neapolitanus</name>
    <dbReference type="NCBI Taxonomy" id="555778"/>
    <lineage>
        <taxon>Bacteria</taxon>
        <taxon>Pseudomonadati</taxon>
        <taxon>Pseudomonadota</taxon>
        <taxon>Gammaproteobacteria</taxon>
        <taxon>Chromatiales</taxon>
        <taxon>Halothiobacillaceae</taxon>
        <taxon>Halothiobacillus</taxon>
    </lineage>
</organism>
<dbReference type="OrthoDB" id="1805494at2"/>
<name>D0KZA7_HALNC</name>
<accession>D0KZA7</accession>
<reference evidence="1 2" key="1">
    <citation type="submission" date="2009-10" db="EMBL/GenBank/DDBJ databases">
        <title>Complete sequence of Halothiobacillus neapolitanus c2.</title>
        <authorList>
            <consortium name="US DOE Joint Genome Institute"/>
            <person name="Lucas S."/>
            <person name="Copeland A."/>
            <person name="Lapidus A."/>
            <person name="Glavina del Rio T."/>
            <person name="Tice H."/>
            <person name="Bruce D."/>
            <person name="Goodwin L."/>
            <person name="Pitluck S."/>
            <person name="Davenport K."/>
            <person name="Brettin T."/>
            <person name="Detter J.C."/>
            <person name="Han C."/>
            <person name="Tapia R."/>
            <person name="Larimer F."/>
            <person name="Land M."/>
            <person name="Hauser L."/>
            <person name="Kyrpides N."/>
            <person name="Mikhailova N."/>
            <person name="Kerfeld C."/>
            <person name="Cannon G."/>
            <person name="Heinhort S."/>
        </authorList>
    </citation>
    <scope>NUCLEOTIDE SEQUENCE [LARGE SCALE GENOMIC DNA]</scope>
    <source>
        <strain evidence="2">ATCC 23641 / c2</strain>
    </source>
</reference>
<dbReference type="KEGG" id="hna:Hneap_0938"/>